<evidence type="ECO:0000256" key="1">
    <source>
        <dbReference type="SAM" id="MobiDB-lite"/>
    </source>
</evidence>
<protein>
    <submittedName>
        <fullName evidence="3">ATP-binding protein</fullName>
    </submittedName>
</protein>
<evidence type="ECO:0000259" key="2">
    <source>
        <dbReference type="Pfam" id="PF13191"/>
    </source>
</evidence>
<dbReference type="InterPro" id="IPR041664">
    <property type="entry name" value="AAA_16"/>
</dbReference>
<dbReference type="Pfam" id="PF13191">
    <property type="entry name" value="AAA_16"/>
    <property type="match status" value="1"/>
</dbReference>
<accession>A0A4P6FE77</accession>
<feature type="compositionally biased region" description="Low complexity" evidence="1">
    <location>
        <begin position="585"/>
        <end position="596"/>
    </location>
</feature>
<evidence type="ECO:0000313" key="4">
    <source>
        <dbReference type="Proteomes" id="UP000291259"/>
    </source>
</evidence>
<dbReference type="Gene3D" id="3.40.50.300">
    <property type="entry name" value="P-loop containing nucleotide triphosphate hydrolases"/>
    <property type="match status" value="1"/>
</dbReference>
<reference evidence="3 4" key="1">
    <citation type="submission" date="2019-01" db="EMBL/GenBank/DDBJ databases">
        <title>Genome sequencing of strain FW100M-8.</title>
        <authorList>
            <person name="Heo J."/>
            <person name="Kim S.-J."/>
            <person name="Kim J.-S."/>
            <person name="Hong S.-B."/>
            <person name="Kwon S.-W."/>
        </authorList>
    </citation>
    <scope>NUCLEOTIDE SEQUENCE [LARGE SCALE GENOMIC DNA]</scope>
    <source>
        <strain evidence="3 4">FW100M-8</strain>
    </source>
</reference>
<dbReference type="EMBL" id="CP035491">
    <property type="protein sequence ID" value="QAY74215.1"/>
    <property type="molecule type" value="Genomic_DNA"/>
</dbReference>
<proteinExistence type="predicted"/>
<feature type="compositionally biased region" description="Low complexity" evidence="1">
    <location>
        <begin position="565"/>
        <end position="577"/>
    </location>
</feature>
<feature type="region of interest" description="Disordered" evidence="1">
    <location>
        <begin position="549"/>
        <end position="643"/>
    </location>
</feature>
<gene>
    <name evidence="3" type="ORF">ET445_13660</name>
</gene>
<organism evidence="3 4">
    <name type="scientific">Agromyces protaetiae</name>
    <dbReference type="NCBI Taxonomy" id="2509455"/>
    <lineage>
        <taxon>Bacteria</taxon>
        <taxon>Bacillati</taxon>
        <taxon>Actinomycetota</taxon>
        <taxon>Actinomycetes</taxon>
        <taxon>Micrococcales</taxon>
        <taxon>Microbacteriaceae</taxon>
        <taxon>Agromyces</taxon>
    </lineage>
</organism>
<keyword evidence="3" id="KW-0067">ATP-binding</keyword>
<dbReference type="InterPro" id="IPR027417">
    <property type="entry name" value="P-loop_NTPase"/>
</dbReference>
<dbReference type="SUPFAM" id="SSF52540">
    <property type="entry name" value="P-loop containing nucleoside triphosphate hydrolases"/>
    <property type="match status" value="1"/>
</dbReference>
<feature type="compositionally biased region" description="Basic residues" evidence="1">
    <location>
        <begin position="606"/>
        <end position="635"/>
    </location>
</feature>
<dbReference type="AlphaFoldDB" id="A0A4P6FE77"/>
<dbReference type="KEGG" id="agf:ET445_13660"/>
<keyword evidence="4" id="KW-1185">Reference proteome</keyword>
<sequence length="643" mass="67628">MTGVDDGSIDGGTVIGRRAELARLDELVTTVERGSAAVSVVSGPPGIGKTFLVEAALRARPEVRAVWATVPLGSGIPRPFDFLRLLLQAMDVPAERITESIDGFAGEQEQPEHPDALSTRVLDELDAFRGASPLALVCDNLEQADDESLRVLDGFARRLLAEPVLLVLIGRSTPGTWLRALSGAGWTIGDTRIALRGWSADTDPALAAGPAPFDAPQSMDLALADAAPPLRSDERGVLDALAVLGGGASLIDLAEVSGEPDLAGLVAGLVESGVLREGPAPGAVAFRSAVVRDILARDLPRARRRELHRRAVAVSTGEASWRHRLAASDEDPSALAAEIEAEARREAAAEPVRAARYLIWAASLGAAVERAPRLLEGVRLLALSAHEAEASRYADEIRALPSSPERSEVQALIAFGQAHPGRARDLLLEALADPRVDDRPGMRARLNVELACVATLIGLGADAVTAAEAVAASGANTVTAAEKSAALAFGAMGRALLDGPEAGLGLLRTLPENPSQCVRNDLPQLVHRGILRGLLGQLNTARADLLIASRRQSPAMGRSSDRPRTSTSRGAATSSGTGRRRCARSARASRPPSSSAEDSTGPCCTRCRRSCRRASARSRPPKAMPPKHARSRRRPTTSVRSST</sequence>
<dbReference type="OrthoDB" id="3691954at2"/>
<feature type="domain" description="Orc1-like AAA ATPase" evidence="2">
    <location>
        <begin position="14"/>
        <end position="167"/>
    </location>
</feature>
<dbReference type="Proteomes" id="UP000291259">
    <property type="component" value="Chromosome"/>
</dbReference>
<name>A0A4P6FE77_9MICO</name>
<keyword evidence="3" id="KW-0547">Nucleotide-binding</keyword>
<dbReference type="GO" id="GO:0005524">
    <property type="term" value="F:ATP binding"/>
    <property type="evidence" value="ECO:0007669"/>
    <property type="project" value="UniProtKB-KW"/>
</dbReference>
<dbReference type="RefSeq" id="WP_129191762.1">
    <property type="nucleotide sequence ID" value="NZ_CP035491.1"/>
</dbReference>
<evidence type="ECO:0000313" key="3">
    <source>
        <dbReference type="EMBL" id="QAY74215.1"/>
    </source>
</evidence>